<dbReference type="Gene3D" id="3.40.50.150">
    <property type="entry name" value="Vaccinia Virus protein VP39"/>
    <property type="match status" value="1"/>
</dbReference>
<evidence type="ECO:0000256" key="3">
    <source>
        <dbReference type="ARBA" id="ARBA00022679"/>
    </source>
</evidence>
<dbReference type="GO" id="GO:0008168">
    <property type="term" value="F:methyltransferase activity"/>
    <property type="evidence" value="ECO:0007669"/>
    <property type="project" value="UniProtKB-KW"/>
</dbReference>
<dbReference type="InterPro" id="IPR003333">
    <property type="entry name" value="CMAS"/>
</dbReference>
<dbReference type="Pfam" id="PF02353">
    <property type="entry name" value="CMAS"/>
    <property type="match status" value="1"/>
</dbReference>
<dbReference type="EMBL" id="PIUM01000024">
    <property type="protein sequence ID" value="PKU23041.1"/>
    <property type="molecule type" value="Genomic_DNA"/>
</dbReference>
<protein>
    <submittedName>
        <fullName evidence="6">SAM-dependent methyltransferase</fullName>
    </submittedName>
</protein>
<proteinExistence type="inferred from homology"/>
<dbReference type="PANTHER" id="PTHR43667:SF1">
    <property type="entry name" value="CYCLOPROPANE-FATTY-ACYL-PHOSPHOLIPID SYNTHASE"/>
    <property type="match status" value="1"/>
</dbReference>
<dbReference type="PIRSF" id="PIRSF003085">
    <property type="entry name" value="CMAS"/>
    <property type="match status" value="1"/>
</dbReference>
<dbReference type="GO" id="GO:0032259">
    <property type="term" value="P:methylation"/>
    <property type="evidence" value="ECO:0007669"/>
    <property type="project" value="UniProtKB-KW"/>
</dbReference>
<evidence type="ECO:0000313" key="6">
    <source>
        <dbReference type="EMBL" id="PKU23041.1"/>
    </source>
</evidence>
<evidence type="ECO:0000256" key="5">
    <source>
        <dbReference type="ARBA" id="ARBA00023098"/>
    </source>
</evidence>
<dbReference type="CDD" id="cd02440">
    <property type="entry name" value="AdoMet_MTases"/>
    <property type="match status" value="1"/>
</dbReference>
<gene>
    <name evidence="6" type="ORF">CWS72_18575</name>
</gene>
<evidence type="ECO:0000256" key="1">
    <source>
        <dbReference type="ARBA" id="ARBA00010815"/>
    </source>
</evidence>
<dbReference type="OrthoDB" id="9782855at2"/>
<dbReference type="Proteomes" id="UP000233293">
    <property type="component" value="Unassembled WGS sequence"/>
</dbReference>
<sequence length="401" mass="45863">MFLFNLFFNRLMSYGRLTVIDAGGKIHVYQGEPTDVFPPVTIRLHDRSIHWRLPLRPAMTVGESYMDGTLTIEEGTLYDFLALVSENLHRMDQRYSPGEHAFAMVRLLQQWNPVSSSKRNVARHYDLSGALYDLFLDSDREYSCAYFATAGMSLEEAQRAKKTHIMTKLLLRPGQKVLDIGCGWGGLALSMARDYDVDVTGITLSEEQLKVARLRAEDAQLTGKVHFRLCDYRDIAERFDRIVSVGMFEHVGVGYFQTFFNHVRDLLTDNGVALLHAIGRSAGPGVTNAWIRKYIFPGGYSPALSEVLPKVERAGLLVTDIELLFPHYAETLHHWAERFAKNRASAAKIYDERFCRMWEFYLAGAETAFRHQGLMVFQMQMAKNHADIPRTRDYITARERC</sequence>
<dbReference type="InterPro" id="IPR050723">
    <property type="entry name" value="CFA/CMAS"/>
</dbReference>
<dbReference type="SUPFAM" id="SSF53335">
    <property type="entry name" value="S-adenosyl-L-methionine-dependent methyltransferases"/>
    <property type="match status" value="1"/>
</dbReference>
<keyword evidence="4" id="KW-0949">S-adenosyl-L-methionine</keyword>
<accession>A0A2N3PRM0</accession>
<reference evidence="7" key="1">
    <citation type="submission" date="2017-12" db="EMBL/GenBank/DDBJ databases">
        <title>Draft genome sequence of Telmatospirillum siberiense 26-4b1T, an acidotolerant peatland alphaproteobacterium potentially involved in sulfur cycling.</title>
        <authorList>
            <person name="Hausmann B."/>
            <person name="Pjevac P."/>
            <person name="Schreck K."/>
            <person name="Herbold C.W."/>
            <person name="Daims H."/>
            <person name="Wagner M."/>
            <person name="Pester M."/>
            <person name="Loy A."/>
        </authorList>
    </citation>
    <scope>NUCLEOTIDE SEQUENCE [LARGE SCALE GENOMIC DNA]</scope>
    <source>
        <strain evidence="7">26-4b1</strain>
    </source>
</reference>
<keyword evidence="5" id="KW-0443">Lipid metabolism</keyword>
<name>A0A2N3PRM0_9PROT</name>
<dbReference type="GO" id="GO:0008610">
    <property type="term" value="P:lipid biosynthetic process"/>
    <property type="evidence" value="ECO:0007669"/>
    <property type="project" value="InterPro"/>
</dbReference>
<comment type="similarity">
    <text evidence="1">Belongs to the CFA/CMAS family.</text>
</comment>
<dbReference type="RefSeq" id="WP_101252129.1">
    <property type="nucleotide sequence ID" value="NZ_PIUM01000024.1"/>
</dbReference>
<dbReference type="PANTHER" id="PTHR43667">
    <property type="entry name" value="CYCLOPROPANE-FATTY-ACYL-PHOSPHOLIPID SYNTHASE"/>
    <property type="match status" value="1"/>
</dbReference>
<comment type="caution">
    <text evidence="6">The sequence shown here is derived from an EMBL/GenBank/DDBJ whole genome shotgun (WGS) entry which is preliminary data.</text>
</comment>
<evidence type="ECO:0000313" key="7">
    <source>
        <dbReference type="Proteomes" id="UP000233293"/>
    </source>
</evidence>
<keyword evidence="3 6" id="KW-0808">Transferase</keyword>
<evidence type="ECO:0000256" key="4">
    <source>
        <dbReference type="ARBA" id="ARBA00022691"/>
    </source>
</evidence>
<evidence type="ECO:0000256" key="2">
    <source>
        <dbReference type="ARBA" id="ARBA00022603"/>
    </source>
</evidence>
<keyword evidence="2 6" id="KW-0489">Methyltransferase</keyword>
<keyword evidence="7" id="KW-1185">Reference proteome</keyword>
<dbReference type="InterPro" id="IPR029063">
    <property type="entry name" value="SAM-dependent_MTases_sf"/>
</dbReference>
<organism evidence="6 7">
    <name type="scientific">Telmatospirillum siberiense</name>
    <dbReference type="NCBI Taxonomy" id="382514"/>
    <lineage>
        <taxon>Bacteria</taxon>
        <taxon>Pseudomonadati</taxon>
        <taxon>Pseudomonadota</taxon>
        <taxon>Alphaproteobacteria</taxon>
        <taxon>Rhodospirillales</taxon>
        <taxon>Rhodospirillaceae</taxon>
        <taxon>Telmatospirillum</taxon>
    </lineage>
</organism>
<dbReference type="AlphaFoldDB" id="A0A2N3PRM0"/>